<keyword evidence="8" id="KW-0804">Transcription</keyword>
<evidence type="ECO:0000256" key="10">
    <source>
        <dbReference type="ARBA" id="ARBA00030803"/>
    </source>
</evidence>
<dbReference type="Pfam" id="PF10099">
    <property type="entry name" value="RskA_C"/>
    <property type="match status" value="1"/>
</dbReference>
<evidence type="ECO:0000256" key="1">
    <source>
        <dbReference type="ARBA" id="ARBA00004167"/>
    </source>
</evidence>
<comment type="subcellular location">
    <subcellularLocation>
        <location evidence="2">Cell membrane</location>
    </subcellularLocation>
    <subcellularLocation>
        <location evidence="1">Membrane</location>
        <topology evidence="1">Single-pass membrane protein</topology>
    </subcellularLocation>
</comment>
<evidence type="ECO:0000256" key="12">
    <source>
        <dbReference type="SAM" id="Phobius"/>
    </source>
</evidence>
<dbReference type="PANTHER" id="PTHR37461">
    <property type="entry name" value="ANTI-SIGMA-K FACTOR RSKA"/>
    <property type="match status" value="1"/>
</dbReference>
<accession>A0A1G7G8D9</accession>
<evidence type="ECO:0000256" key="11">
    <source>
        <dbReference type="SAM" id="MobiDB-lite"/>
    </source>
</evidence>
<evidence type="ECO:0000313" key="14">
    <source>
        <dbReference type="EMBL" id="SDE84396.1"/>
    </source>
</evidence>
<evidence type="ECO:0000256" key="9">
    <source>
        <dbReference type="ARBA" id="ARBA00029829"/>
    </source>
</evidence>
<feature type="domain" description="Anti-sigma K factor RskA C-terminal" evidence="13">
    <location>
        <begin position="117"/>
        <end position="244"/>
    </location>
</feature>
<gene>
    <name evidence="14" type="ORF">SAMN05216377_102254</name>
</gene>
<dbReference type="InterPro" id="IPR041916">
    <property type="entry name" value="Anti_sigma_zinc_sf"/>
</dbReference>
<protein>
    <recommendedName>
        <fullName evidence="10">Regulator of SigK</fullName>
    </recommendedName>
    <alternativeName>
        <fullName evidence="9">Sigma-K anti-sigma factor RskA</fullName>
    </alternativeName>
</protein>
<dbReference type="InterPro" id="IPR051474">
    <property type="entry name" value="Anti-sigma-K/W_factor"/>
</dbReference>
<dbReference type="EMBL" id="FNBE01000002">
    <property type="protein sequence ID" value="SDE84396.1"/>
    <property type="molecule type" value="Genomic_DNA"/>
</dbReference>
<keyword evidence="6" id="KW-0805">Transcription regulation</keyword>
<dbReference type="InterPro" id="IPR018764">
    <property type="entry name" value="RskA_C"/>
</dbReference>
<evidence type="ECO:0000256" key="7">
    <source>
        <dbReference type="ARBA" id="ARBA00023136"/>
    </source>
</evidence>
<dbReference type="AlphaFoldDB" id="A0A1G7G8D9"/>
<sequence length="252" mass="25661">MRTTTPCPMSRELVGFALHALEPADELAVQHHVAGCAECTAALPDYQSLLAALGRAIPEARPPADLRARILDRAAPPTTAGPRPHPPVRPVRPTVLPRHGVARRRPRRPRRLVGTVLAVACAIAVGGLAGAAVDRTGSTLDRAVAAVATPGDARSTLHDEAGTAVAAVVAGDGTTRLVVAALPANDATNSVYVLWGIGSGQPRPLGTFDARSAGTQVVTLAADPGAVGYAVSLEPGRAAPTTPSRVVASGQV</sequence>
<keyword evidence="5 12" id="KW-1133">Transmembrane helix</keyword>
<dbReference type="GO" id="GO:0005886">
    <property type="term" value="C:plasma membrane"/>
    <property type="evidence" value="ECO:0007669"/>
    <property type="project" value="UniProtKB-SubCell"/>
</dbReference>
<evidence type="ECO:0000256" key="6">
    <source>
        <dbReference type="ARBA" id="ARBA00023015"/>
    </source>
</evidence>
<keyword evidence="4 12" id="KW-0812">Transmembrane</keyword>
<feature type="region of interest" description="Disordered" evidence="11">
    <location>
        <begin position="74"/>
        <end position="94"/>
    </location>
</feature>
<evidence type="ECO:0000256" key="4">
    <source>
        <dbReference type="ARBA" id="ARBA00022692"/>
    </source>
</evidence>
<keyword evidence="15" id="KW-1185">Reference proteome</keyword>
<evidence type="ECO:0000313" key="15">
    <source>
        <dbReference type="Proteomes" id="UP000198967"/>
    </source>
</evidence>
<feature type="transmembrane region" description="Helical" evidence="12">
    <location>
        <begin position="112"/>
        <end position="133"/>
    </location>
</feature>
<dbReference type="PANTHER" id="PTHR37461:SF1">
    <property type="entry name" value="ANTI-SIGMA-K FACTOR RSKA"/>
    <property type="match status" value="1"/>
</dbReference>
<evidence type="ECO:0000259" key="13">
    <source>
        <dbReference type="Pfam" id="PF10099"/>
    </source>
</evidence>
<keyword evidence="7 12" id="KW-0472">Membrane</keyword>
<reference evidence="14 15" key="1">
    <citation type="submission" date="2016-10" db="EMBL/GenBank/DDBJ databases">
        <authorList>
            <person name="de Groot N.N."/>
        </authorList>
    </citation>
    <scope>NUCLEOTIDE SEQUENCE [LARGE SCALE GENOMIC DNA]</scope>
    <source>
        <strain evidence="14 15">CGMCC 4.3143</strain>
    </source>
</reference>
<organism evidence="14 15">
    <name type="scientific">Pseudonocardia oroxyli</name>
    <dbReference type="NCBI Taxonomy" id="366584"/>
    <lineage>
        <taxon>Bacteria</taxon>
        <taxon>Bacillati</taxon>
        <taxon>Actinomycetota</taxon>
        <taxon>Actinomycetes</taxon>
        <taxon>Pseudonocardiales</taxon>
        <taxon>Pseudonocardiaceae</taxon>
        <taxon>Pseudonocardia</taxon>
    </lineage>
</organism>
<dbReference type="STRING" id="366584.SAMN05216377_102254"/>
<dbReference type="OrthoDB" id="5183209at2"/>
<dbReference type="Proteomes" id="UP000198967">
    <property type="component" value="Unassembled WGS sequence"/>
</dbReference>
<dbReference type="GO" id="GO:0016989">
    <property type="term" value="F:sigma factor antagonist activity"/>
    <property type="evidence" value="ECO:0007669"/>
    <property type="project" value="TreeGrafter"/>
</dbReference>
<evidence type="ECO:0000256" key="5">
    <source>
        <dbReference type="ARBA" id="ARBA00022989"/>
    </source>
</evidence>
<evidence type="ECO:0000256" key="2">
    <source>
        <dbReference type="ARBA" id="ARBA00004236"/>
    </source>
</evidence>
<dbReference type="Gene3D" id="1.10.10.1320">
    <property type="entry name" value="Anti-sigma factor, zinc-finger domain"/>
    <property type="match status" value="1"/>
</dbReference>
<dbReference type="GO" id="GO:0006417">
    <property type="term" value="P:regulation of translation"/>
    <property type="evidence" value="ECO:0007669"/>
    <property type="project" value="TreeGrafter"/>
</dbReference>
<proteinExistence type="predicted"/>
<evidence type="ECO:0000256" key="8">
    <source>
        <dbReference type="ARBA" id="ARBA00023163"/>
    </source>
</evidence>
<keyword evidence="3" id="KW-1003">Cell membrane</keyword>
<evidence type="ECO:0000256" key="3">
    <source>
        <dbReference type="ARBA" id="ARBA00022475"/>
    </source>
</evidence>
<dbReference type="RefSeq" id="WP_093076743.1">
    <property type="nucleotide sequence ID" value="NZ_FNBE01000002.1"/>
</dbReference>
<name>A0A1G7G8D9_PSEOR</name>